<evidence type="ECO:0000313" key="11">
    <source>
        <dbReference type="Proteomes" id="UP000182284"/>
    </source>
</evidence>
<dbReference type="Pfam" id="PF00034">
    <property type="entry name" value="Cytochrom_C"/>
    <property type="match status" value="1"/>
</dbReference>
<gene>
    <name evidence="10" type="ORF">SAMN04488117_112129</name>
</gene>
<keyword evidence="5 8" id="KW-0479">Metal-binding</keyword>
<dbReference type="InterPro" id="IPR008168">
    <property type="entry name" value="Cyt_C_IC"/>
</dbReference>
<evidence type="ECO:0000256" key="4">
    <source>
        <dbReference type="ARBA" id="ARBA00022660"/>
    </source>
</evidence>
<evidence type="ECO:0000256" key="1">
    <source>
        <dbReference type="ARBA" id="ARBA00001926"/>
    </source>
</evidence>
<dbReference type="PANTHER" id="PTHR35008">
    <property type="entry name" value="BLL4482 PROTEIN-RELATED"/>
    <property type="match status" value="1"/>
</dbReference>
<keyword evidence="7 8" id="KW-0408">Iron</keyword>
<reference evidence="10 11" key="1">
    <citation type="submission" date="2016-10" db="EMBL/GenBank/DDBJ databases">
        <authorList>
            <person name="de Groot N.N."/>
        </authorList>
    </citation>
    <scope>NUCLEOTIDE SEQUENCE [LARGE SCALE GENOMIC DNA]</scope>
    <source>
        <strain evidence="10 11">DSM 27375</strain>
    </source>
</reference>
<dbReference type="AlphaFoldDB" id="A0A1G7RSA7"/>
<evidence type="ECO:0000256" key="7">
    <source>
        <dbReference type="ARBA" id="ARBA00023004"/>
    </source>
</evidence>
<dbReference type="InterPro" id="IPR036909">
    <property type="entry name" value="Cyt_c-like_dom_sf"/>
</dbReference>
<protein>
    <submittedName>
        <fullName evidence="10">Cytochrome C oxidase, cbb3-type, subunit III</fullName>
    </submittedName>
</protein>
<dbReference type="InterPro" id="IPR051459">
    <property type="entry name" value="Cytochrome_c-type_DH"/>
</dbReference>
<dbReference type="GO" id="GO:0020037">
    <property type="term" value="F:heme binding"/>
    <property type="evidence" value="ECO:0007669"/>
    <property type="project" value="InterPro"/>
</dbReference>
<keyword evidence="6" id="KW-0249">Electron transport</keyword>
<keyword evidence="2" id="KW-0813">Transport</keyword>
<evidence type="ECO:0000256" key="5">
    <source>
        <dbReference type="ARBA" id="ARBA00022723"/>
    </source>
</evidence>
<proteinExistence type="predicted"/>
<dbReference type="PROSITE" id="PS51007">
    <property type="entry name" value="CYTC"/>
    <property type="match status" value="1"/>
</dbReference>
<sequence>MPMNKGPKDRSAKCAVRRSVHLAALVSALATTGVVVLAQSEPVDPRVEGLTFLGEPVLASQVMAGQQLYADNCASCHGASLEGQPDWRRRLDTGRMPAPPHDDSGHTWHHSDRMLFQITKGGVGAVVPGYESDMPAFGEDLTDAEIAAILVYIKSTWPERQREFQAEVSANDTGG</sequence>
<evidence type="ECO:0000259" key="9">
    <source>
        <dbReference type="PROSITE" id="PS51007"/>
    </source>
</evidence>
<accession>A0A1G7RSA7</accession>
<evidence type="ECO:0000256" key="8">
    <source>
        <dbReference type="PROSITE-ProRule" id="PRU00433"/>
    </source>
</evidence>
<evidence type="ECO:0000313" key="10">
    <source>
        <dbReference type="EMBL" id="SDG13656.1"/>
    </source>
</evidence>
<dbReference type="PANTHER" id="PTHR35008:SF4">
    <property type="entry name" value="BLL4482 PROTEIN"/>
    <property type="match status" value="1"/>
</dbReference>
<dbReference type="Gene3D" id="1.10.760.10">
    <property type="entry name" value="Cytochrome c-like domain"/>
    <property type="match status" value="1"/>
</dbReference>
<evidence type="ECO:0000256" key="6">
    <source>
        <dbReference type="ARBA" id="ARBA00022982"/>
    </source>
</evidence>
<dbReference type="Proteomes" id="UP000182284">
    <property type="component" value="Unassembled WGS sequence"/>
</dbReference>
<dbReference type="SUPFAM" id="SSF46626">
    <property type="entry name" value="Cytochrome c"/>
    <property type="match status" value="1"/>
</dbReference>
<dbReference type="GO" id="GO:0005506">
    <property type="term" value="F:iron ion binding"/>
    <property type="evidence" value="ECO:0007669"/>
    <property type="project" value="InterPro"/>
</dbReference>
<name>A0A1G7RSA7_9RHOB</name>
<feature type="domain" description="Cytochrome c" evidence="9">
    <location>
        <begin position="60"/>
        <end position="157"/>
    </location>
</feature>
<dbReference type="PRINTS" id="PR00605">
    <property type="entry name" value="CYTCHROMECIC"/>
</dbReference>
<organism evidence="10 11">
    <name type="scientific">Celeribacter baekdonensis</name>
    <dbReference type="NCBI Taxonomy" id="875171"/>
    <lineage>
        <taxon>Bacteria</taxon>
        <taxon>Pseudomonadati</taxon>
        <taxon>Pseudomonadota</taxon>
        <taxon>Alphaproteobacteria</taxon>
        <taxon>Rhodobacterales</taxon>
        <taxon>Roseobacteraceae</taxon>
        <taxon>Celeribacter</taxon>
    </lineage>
</organism>
<dbReference type="GO" id="GO:0009055">
    <property type="term" value="F:electron transfer activity"/>
    <property type="evidence" value="ECO:0007669"/>
    <property type="project" value="InterPro"/>
</dbReference>
<evidence type="ECO:0000256" key="3">
    <source>
        <dbReference type="ARBA" id="ARBA00022617"/>
    </source>
</evidence>
<dbReference type="InterPro" id="IPR009056">
    <property type="entry name" value="Cyt_c-like_dom"/>
</dbReference>
<comment type="cofactor">
    <cofactor evidence="1">
        <name>heme c</name>
        <dbReference type="ChEBI" id="CHEBI:61717"/>
    </cofactor>
</comment>
<keyword evidence="3 8" id="KW-0349">Heme</keyword>
<dbReference type="EMBL" id="FNBL01000012">
    <property type="protein sequence ID" value="SDG13656.1"/>
    <property type="molecule type" value="Genomic_DNA"/>
</dbReference>
<keyword evidence="4" id="KW-0679">Respiratory chain</keyword>
<evidence type="ECO:0000256" key="2">
    <source>
        <dbReference type="ARBA" id="ARBA00022448"/>
    </source>
</evidence>